<feature type="compositionally biased region" description="Acidic residues" evidence="1">
    <location>
        <begin position="164"/>
        <end position="184"/>
    </location>
</feature>
<feature type="compositionally biased region" description="Basic and acidic residues" evidence="1">
    <location>
        <begin position="123"/>
        <end position="132"/>
    </location>
</feature>
<dbReference type="InterPro" id="IPR001584">
    <property type="entry name" value="Integrase_cat-core"/>
</dbReference>
<feature type="compositionally biased region" description="Acidic residues" evidence="1">
    <location>
        <begin position="133"/>
        <end position="156"/>
    </location>
</feature>
<dbReference type="Gramene" id="GBG59700">
    <property type="protein sequence ID" value="GBG59700"/>
    <property type="gene ID" value="CBR_g54805"/>
</dbReference>
<dbReference type="SUPFAM" id="SSF53098">
    <property type="entry name" value="Ribonuclease H-like"/>
    <property type="match status" value="1"/>
</dbReference>
<evidence type="ECO:0000313" key="3">
    <source>
        <dbReference type="EMBL" id="GBG59700.1"/>
    </source>
</evidence>
<feature type="compositionally biased region" description="Polar residues" evidence="1">
    <location>
        <begin position="286"/>
        <end position="301"/>
    </location>
</feature>
<feature type="compositionally biased region" description="Basic and acidic residues" evidence="1">
    <location>
        <begin position="349"/>
        <end position="360"/>
    </location>
</feature>
<comment type="caution">
    <text evidence="3">The sequence shown here is derived from an EMBL/GenBank/DDBJ whole genome shotgun (WGS) entry which is preliminary data.</text>
</comment>
<feature type="region of interest" description="Disordered" evidence="1">
    <location>
        <begin position="496"/>
        <end position="617"/>
    </location>
</feature>
<dbReference type="PROSITE" id="PS50994">
    <property type="entry name" value="INTEGRASE"/>
    <property type="match status" value="1"/>
</dbReference>
<sequence>MGFDINVPPPTGDDDPRTKEFPAPVMVKKPQREPVEVVDLEKQVTDDEGHEEENEEGDDEGILVHDRMRVCPRPDRSGLIGRNDRFHRRSAAVAGVTRGGSDREPPAKQGDEKAILQNIMQETLRDPMKDVCDANEDETELGEEEAEEDEKGEEEGMGWHGDGDEPEEDAEDDEGEAEETDGEQAEVHIFPVQARARVREPSGSSSRQKGEASMAMRGKEQHYCGDEKKYEEDKVLDERGGKKEGVSQSPCDRDTSIRRSGGQEVPRGEERRAMDSAGEGECDITTAHSTRPAQTLRSRTLTGGMIYGSSSSLSSTQRPPPASRGDDKLSPSFPAAATAGLAGLVGPPVREEVRLGDKDTTLGSTQGDAAERSEQGSDAESSGAQVFRLREKEAVEEVVTMAAADAARLGGDELKAEPGLSRADEAGGDGGVWKSDRVFSSAGIEDETTADDREEREGAGRSSVPSAAPLSSLEVPVRSAGGEGVVAGIMELQVEKVKASKQSRSVGPTGELNINRDVAGYGGGEQDVHQLSYWQQHQNEQLPATPSPSKKQELEKHSKACGTAASPFGTNGALATPMMKSSGAGGNGSSRANKRLSESRLERKQNKRGRRDKVEPERKKDEEDVCFVCYDGGELMLCDRSGPCQQDTSAGHVSRQQCHVSRQQCHVSSREYQVSRPPAWSMLLRSRTAVMDQKSGETYEAYQARMPAWSTETKKRADDVATAAKKAAADAEKARLLTIEQQRQHDEAAAKAVDEKWVQRSEKIFSGEQVLLTMAADWRAEAENGKMEDSENKIALVLSHLTDLLATCITQEEDIRRADSSPQPPPAAGAATCHRPLCQLFQHLRSFEALEMDVGSLKDGVKLQQNATQQLEQRICTAANHSSSEPRETTPKFDGQEIFCDSTKTDPIPWFCKFELTLQLHYVKEQKHHAYLYSRSGGACQAWLDNLLFKYGVVAADLHAKISWDDMRAAWHKRFQVEPPEIKAMDKLMVFEQGTLPSTLQIPQPLSVWRVTTIVGPVEAKGSDCHGHYRPIPQAQDRSGWDLTVVDRLTKFAMFLPCRYHAKAPELAEVLYAGWIRTKGYPKEIVCDRDTRFMSDFWLALIKRWGSSLKPCLARHPQTDGQTERAHQTAQVLLRTLIRPDQKDWVEWLPDVELAYNSSIHPASGMSPFEFEHGSPVTSPLDTIIPRTAESDDHLLFLRRMQELLVEARDQMAKTQQRMSQQANGQRLPCPFRSCDLVWVSVVEFSLEQDISRKLLPKWMGPWPIVGPTGDAPEGPSFTIQVPAHLPVYPVFHCSKLALYMPAEQDDFPGRRSQDPPCMDGFQEVGDIISQRRYDNRPTEYLVHFAYCTHLADLWLTRAELRSRTLRMQDARQAGLFGSTPHPRPGSTFRSSASPSPLLDFIRRGGCYMLRLHTRAIS</sequence>
<dbReference type="OrthoDB" id="6415790at2759"/>
<feature type="compositionally biased region" description="Basic and acidic residues" evidence="1">
    <location>
        <begin position="62"/>
        <end position="76"/>
    </location>
</feature>
<feature type="compositionally biased region" description="Low complexity" evidence="1">
    <location>
        <begin position="334"/>
        <end position="348"/>
    </location>
</feature>
<dbReference type="InterPro" id="IPR036397">
    <property type="entry name" value="RNaseH_sf"/>
</dbReference>
<dbReference type="InterPro" id="IPR050951">
    <property type="entry name" value="Retrovirus_Pol_polyprotein"/>
</dbReference>
<dbReference type="Proteomes" id="UP000265515">
    <property type="component" value="Unassembled WGS sequence"/>
</dbReference>
<feature type="compositionally biased region" description="Low complexity" evidence="1">
    <location>
        <begin position="462"/>
        <end position="473"/>
    </location>
</feature>
<evidence type="ECO:0000256" key="1">
    <source>
        <dbReference type="SAM" id="MobiDB-lite"/>
    </source>
</evidence>
<feature type="compositionally biased region" description="Basic and acidic residues" evidence="1">
    <location>
        <begin position="217"/>
        <end position="257"/>
    </location>
</feature>
<name>A0A388JPF5_CHABU</name>
<keyword evidence="4" id="KW-1185">Reference proteome</keyword>
<reference evidence="3 4" key="1">
    <citation type="journal article" date="2018" name="Cell">
        <title>The Chara Genome: Secondary Complexity and Implications for Plant Terrestrialization.</title>
        <authorList>
            <person name="Nishiyama T."/>
            <person name="Sakayama H."/>
            <person name="Vries J.D."/>
            <person name="Buschmann H."/>
            <person name="Saint-Marcoux D."/>
            <person name="Ullrich K.K."/>
            <person name="Haas F.B."/>
            <person name="Vanderstraeten L."/>
            <person name="Becker D."/>
            <person name="Lang D."/>
            <person name="Vosolsobe S."/>
            <person name="Rombauts S."/>
            <person name="Wilhelmsson P.K.I."/>
            <person name="Janitza P."/>
            <person name="Kern R."/>
            <person name="Heyl A."/>
            <person name="Rumpler F."/>
            <person name="Villalobos L.I.A.C."/>
            <person name="Clay J.M."/>
            <person name="Skokan R."/>
            <person name="Toyoda A."/>
            <person name="Suzuki Y."/>
            <person name="Kagoshima H."/>
            <person name="Schijlen E."/>
            <person name="Tajeshwar N."/>
            <person name="Catarino B."/>
            <person name="Hetherington A.J."/>
            <person name="Saltykova A."/>
            <person name="Bonnot C."/>
            <person name="Breuninger H."/>
            <person name="Symeonidi A."/>
            <person name="Radhakrishnan G.V."/>
            <person name="Van Nieuwerburgh F."/>
            <person name="Deforce D."/>
            <person name="Chang C."/>
            <person name="Karol K.G."/>
            <person name="Hedrich R."/>
            <person name="Ulvskov P."/>
            <person name="Glockner G."/>
            <person name="Delwiche C.F."/>
            <person name="Petrasek J."/>
            <person name="Van de Peer Y."/>
            <person name="Friml J."/>
            <person name="Beilby M."/>
            <person name="Dolan L."/>
            <person name="Kohara Y."/>
            <person name="Sugano S."/>
            <person name="Fujiyama A."/>
            <person name="Delaux P.-M."/>
            <person name="Quint M."/>
            <person name="TheiBen G."/>
            <person name="Hagemann M."/>
            <person name="Harholt J."/>
            <person name="Dunand C."/>
            <person name="Zachgo S."/>
            <person name="Langdale J."/>
            <person name="Maumus F."/>
            <person name="Straeten D.V.D."/>
            <person name="Gould S.B."/>
            <person name="Rensing S.A."/>
        </authorList>
    </citation>
    <scope>NUCLEOTIDE SEQUENCE [LARGE SCALE GENOMIC DNA]</scope>
    <source>
        <strain evidence="3 4">S276</strain>
    </source>
</reference>
<feature type="domain" description="Integrase catalytic" evidence="2">
    <location>
        <begin position="1001"/>
        <end position="1176"/>
    </location>
</feature>
<dbReference type="EMBL" id="BFEA01000006">
    <property type="protein sequence ID" value="GBG59700.1"/>
    <property type="molecule type" value="Genomic_DNA"/>
</dbReference>
<proteinExistence type="predicted"/>
<dbReference type="GO" id="GO:0003676">
    <property type="term" value="F:nucleic acid binding"/>
    <property type="evidence" value="ECO:0007669"/>
    <property type="project" value="InterPro"/>
</dbReference>
<feature type="compositionally biased region" description="Basic and acidic residues" evidence="1">
    <location>
        <begin position="450"/>
        <end position="459"/>
    </location>
</feature>
<feature type="compositionally biased region" description="Basic and acidic residues" evidence="1">
    <location>
        <begin position="595"/>
        <end position="604"/>
    </location>
</feature>
<dbReference type="InterPro" id="IPR016197">
    <property type="entry name" value="Chromo-like_dom_sf"/>
</dbReference>
<evidence type="ECO:0000313" key="4">
    <source>
        <dbReference type="Proteomes" id="UP000265515"/>
    </source>
</evidence>
<protein>
    <recommendedName>
        <fullName evidence="2">Integrase catalytic domain-containing protein</fullName>
    </recommendedName>
</protein>
<dbReference type="Gene3D" id="3.30.420.10">
    <property type="entry name" value="Ribonuclease H-like superfamily/Ribonuclease H"/>
    <property type="match status" value="1"/>
</dbReference>
<dbReference type="PANTHER" id="PTHR37984:SF5">
    <property type="entry name" value="PROTEIN NYNRIN-LIKE"/>
    <property type="match status" value="1"/>
</dbReference>
<accession>A0A388JPF5</accession>
<feature type="compositionally biased region" description="Acidic residues" evidence="1">
    <location>
        <begin position="48"/>
        <end position="61"/>
    </location>
</feature>
<evidence type="ECO:0000259" key="2">
    <source>
        <dbReference type="PROSITE" id="PS50994"/>
    </source>
</evidence>
<feature type="compositionally biased region" description="Basic and acidic residues" evidence="1">
    <location>
        <begin position="30"/>
        <end position="47"/>
    </location>
</feature>
<dbReference type="PANTHER" id="PTHR37984">
    <property type="entry name" value="PROTEIN CBG26694"/>
    <property type="match status" value="1"/>
</dbReference>
<dbReference type="InterPro" id="IPR012337">
    <property type="entry name" value="RNaseH-like_sf"/>
</dbReference>
<feature type="compositionally biased region" description="Polar residues" evidence="1">
    <location>
        <begin position="532"/>
        <end position="549"/>
    </location>
</feature>
<feature type="compositionally biased region" description="Basic and acidic residues" evidence="1">
    <location>
        <begin position="100"/>
        <end position="114"/>
    </location>
</feature>
<dbReference type="SUPFAM" id="SSF54160">
    <property type="entry name" value="Chromo domain-like"/>
    <property type="match status" value="1"/>
</dbReference>
<dbReference type="GO" id="GO:0015074">
    <property type="term" value="P:DNA integration"/>
    <property type="evidence" value="ECO:0007669"/>
    <property type="project" value="InterPro"/>
</dbReference>
<feature type="region of interest" description="Disordered" evidence="1">
    <location>
        <begin position="407"/>
        <end position="477"/>
    </location>
</feature>
<gene>
    <name evidence="3" type="ORF">CBR_g54805</name>
</gene>
<feature type="region of interest" description="Disordered" evidence="1">
    <location>
        <begin position="1"/>
        <end position="388"/>
    </location>
</feature>
<organism evidence="3 4">
    <name type="scientific">Chara braunii</name>
    <name type="common">Braun's stonewort</name>
    <dbReference type="NCBI Taxonomy" id="69332"/>
    <lineage>
        <taxon>Eukaryota</taxon>
        <taxon>Viridiplantae</taxon>
        <taxon>Streptophyta</taxon>
        <taxon>Charophyceae</taxon>
        <taxon>Charales</taxon>
        <taxon>Characeae</taxon>
        <taxon>Chara</taxon>
    </lineage>
</organism>